<gene>
    <name evidence="1" type="ORF">HTZ77_18520</name>
</gene>
<organism evidence="1 2">
    <name type="scientific">Nonomuraea montanisoli</name>
    <dbReference type="NCBI Taxonomy" id="2741721"/>
    <lineage>
        <taxon>Bacteria</taxon>
        <taxon>Bacillati</taxon>
        <taxon>Actinomycetota</taxon>
        <taxon>Actinomycetes</taxon>
        <taxon>Streptosporangiales</taxon>
        <taxon>Streptosporangiaceae</taxon>
        <taxon>Nonomuraea</taxon>
    </lineage>
</organism>
<sequence>MATDDERLQRIRTLRSELDAKRAELFREIHDAFHENRGEPQVRGWLAKVAKASDFTREYVAQIRDGKVKAGKEDGGS</sequence>
<dbReference type="AlphaFoldDB" id="A0A7Y6M4M1"/>
<evidence type="ECO:0000313" key="1">
    <source>
        <dbReference type="EMBL" id="NUW33409.1"/>
    </source>
</evidence>
<protein>
    <submittedName>
        <fullName evidence="1">Uncharacterized protein</fullName>
    </submittedName>
</protein>
<keyword evidence="2" id="KW-1185">Reference proteome</keyword>
<proteinExistence type="predicted"/>
<dbReference type="EMBL" id="JABWGN010000007">
    <property type="protein sequence ID" value="NUW33409.1"/>
    <property type="molecule type" value="Genomic_DNA"/>
</dbReference>
<reference evidence="1 2" key="1">
    <citation type="submission" date="2020-06" db="EMBL/GenBank/DDBJ databases">
        <title>Nonomuraea sp. SMC257, a novel actinomycete isolated from soil.</title>
        <authorList>
            <person name="Chanama M."/>
        </authorList>
    </citation>
    <scope>NUCLEOTIDE SEQUENCE [LARGE SCALE GENOMIC DNA]</scope>
    <source>
        <strain evidence="1 2">SMC257</strain>
    </source>
</reference>
<dbReference type="Proteomes" id="UP000586042">
    <property type="component" value="Unassembled WGS sequence"/>
</dbReference>
<comment type="caution">
    <text evidence="1">The sequence shown here is derived from an EMBL/GenBank/DDBJ whole genome shotgun (WGS) entry which is preliminary data.</text>
</comment>
<name>A0A7Y6M4M1_9ACTN</name>
<dbReference type="RefSeq" id="WP_175590876.1">
    <property type="nucleotide sequence ID" value="NZ_JABWGN010000007.1"/>
</dbReference>
<accession>A0A7Y6M4M1</accession>
<evidence type="ECO:0000313" key="2">
    <source>
        <dbReference type="Proteomes" id="UP000586042"/>
    </source>
</evidence>